<evidence type="ECO:0000313" key="4">
    <source>
        <dbReference type="Proteomes" id="UP000264294"/>
    </source>
</evidence>
<comment type="caution">
    <text evidence="1">The sequence shown here is derived from an EMBL/GenBank/DDBJ whole genome shotgun (WGS) entry which is preliminary data.</text>
</comment>
<reference evidence="1 3" key="1">
    <citation type="submission" date="2014-04" db="EMBL/GenBank/DDBJ databases">
        <authorList>
            <person name="Bishop-Lilly K.A."/>
            <person name="Broomall S.M."/>
            <person name="Chain P.S."/>
            <person name="Chertkov O."/>
            <person name="Coyne S.R."/>
            <person name="Daligault H.E."/>
            <person name="Davenport K.W."/>
            <person name="Erkkila T."/>
            <person name="Frey K.G."/>
            <person name="Gibbons H.S."/>
            <person name="Gu W."/>
            <person name="Jaissle J."/>
            <person name="Johnson S.L."/>
            <person name="Koroleva G.I."/>
            <person name="Ladner J.T."/>
            <person name="Lo C.-C."/>
            <person name="Minogue T.D."/>
            <person name="Munk C."/>
            <person name="Palacios G.F."/>
            <person name="Redden C.L."/>
            <person name="Rosenzweig C.N."/>
            <person name="Scholz M.B."/>
            <person name="Teshima H."/>
            <person name="Xu Y."/>
        </authorList>
    </citation>
    <scope>NUCLEOTIDE SEQUENCE [LARGE SCALE GENOMIC DNA]</scope>
    <source>
        <strain evidence="1 3">BHP</strain>
    </source>
</reference>
<sequence length="67" mass="8165">MKLIQIEQEIIKLQNVFPKNFTVFYVSKPLVITVDKNSNYRIEEREKDANRQVKYLNNIVEQDYRFI</sequence>
<dbReference type="EMBL" id="JMQC01000008">
    <property type="protein sequence ID" value="KFN02965.1"/>
    <property type="molecule type" value="Genomic_DNA"/>
</dbReference>
<dbReference type="Proteomes" id="UP000029389">
    <property type="component" value="Unassembled WGS sequence"/>
</dbReference>
<reference evidence="2 4" key="2">
    <citation type="submission" date="2018-08" db="EMBL/GenBank/DDBJ databases">
        <title>Bacillus clarus sp. nov. strain PS00077A.</title>
        <authorList>
            <person name="Mendez Acevedo M."/>
            <person name="Carroll L."/>
            <person name="Mukherjee M."/>
            <person name="Wiedmann M."/>
            <person name="Kovac J."/>
        </authorList>
    </citation>
    <scope>NUCLEOTIDE SEQUENCE [LARGE SCALE GENOMIC DNA]</scope>
    <source>
        <strain evidence="2 4">PS00077A</strain>
    </source>
</reference>
<dbReference type="PATRIC" id="fig|1405.8.peg.4468"/>
<dbReference type="EMBL" id="QVOD01000009">
    <property type="protein sequence ID" value="RFT67184.1"/>
    <property type="molecule type" value="Genomic_DNA"/>
</dbReference>
<gene>
    <name evidence="2" type="ORF">D0U04_10515</name>
    <name evidence="1" type="ORF">DJ93_4344</name>
</gene>
<evidence type="ECO:0000313" key="3">
    <source>
        <dbReference type="Proteomes" id="UP000029389"/>
    </source>
</evidence>
<name>A0A090YYD7_9BACI</name>
<keyword evidence="4" id="KW-1185">Reference proteome</keyword>
<evidence type="ECO:0000313" key="1">
    <source>
        <dbReference type="EMBL" id="KFN02965.1"/>
    </source>
</evidence>
<organism evidence="1 3">
    <name type="scientific">Bacillus clarus</name>
    <dbReference type="NCBI Taxonomy" id="2338372"/>
    <lineage>
        <taxon>Bacteria</taxon>
        <taxon>Bacillati</taxon>
        <taxon>Bacillota</taxon>
        <taxon>Bacilli</taxon>
        <taxon>Bacillales</taxon>
        <taxon>Bacillaceae</taxon>
        <taxon>Bacillus</taxon>
        <taxon>Bacillus cereus group</taxon>
    </lineage>
</organism>
<protein>
    <submittedName>
        <fullName evidence="1">Putative transposase</fullName>
    </submittedName>
</protein>
<dbReference type="AlphaFoldDB" id="A0A090YYD7"/>
<evidence type="ECO:0000313" key="2">
    <source>
        <dbReference type="EMBL" id="RFT67184.1"/>
    </source>
</evidence>
<accession>A0A090YYD7</accession>
<proteinExistence type="predicted"/>
<dbReference type="Proteomes" id="UP000264294">
    <property type="component" value="Unassembled WGS sequence"/>
</dbReference>